<comment type="caution">
    <text evidence="2">The sequence shown here is derived from an EMBL/GenBank/DDBJ whole genome shotgun (WGS) entry which is preliminary data.</text>
</comment>
<dbReference type="EMBL" id="JACHBL010000002">
    <property type="protein sequence ID" value="MBB5599346.1"/>
    <property type="molecule type" value="Genomic_DNA"/>
</dbReference>
<evidence type="ECO:0000313" key="2">
    <source>
        <dbReference type="EMBL" id="MBB5599346.1"/>
    </source>
</evidence>
<gene>
    <name evidence="2" type="ORF">BKA12_002485</name>
</gene>
<feature type="region of interest" description="Disordered" evidence="1">
    <location>
        <begin position="285"/>
        <end position="309"/>
    </location>
</feature>
<accession>A0A7W9DCM2</accession>
<keyword evidence="3" id="KW-1185">Reference proteome</keyword>
<evidence type="ECO:0000313" key="3">
    <source>
        <dbReference type="Proteomes" id="UP000523863"/>
    </source>
</evidence>
<sequence length="644" mass="70321">MSIPKSAVDGTPTFGVAWQLTQHISPRDRVRVASTDHNGAVLNEYANTYLCAAEPPTSSWAVNLADEDGRFRLIAFDFDAGQEPARAAHDADGLSERLEHLGIEHVVCASGPTGGRHIWISLAEPATPELVKALSIAVKRAYPSLDRTPLTNPATGCCRPPGAPHRNGGASTVIRGHEWDLASPWVTVSQLVQLTEELHREFPAPGSTQIRPEAGPLPIDPQGHLYLPGPRRALPAGSQEALTTPIDTTQDASTILWKVLIGAVASRWHYNDLLPHLTSARGLEHARTLRGRTNTSARRPRPTRGPQAPENILAAEWRRAITHVATTPRQTGEDPTFDPRAYQIALHVEAIQDRATASSGRWNTGGGPADRRVLDALCILALQAVQPAIEADIRRLALMAGIGRETARTSLIRLQNDGWITRTAEAEGPHGAHWTIDPHHVIHKDPVQTRSQADTRPEGAGAAHRSYLLTELTHRLYASAHDAFTGNGALSFHLGNIYGNLTTEKTLPQLTQLTGQTLAETLQDLRELHSLQLIQPTLSGWQQTPRNYLDAAAIARGTTGRLHTRAVTYLAERILWGWWQQEHQWMTTTGRKQRRTHVNQAALPLGPGLASYPAYPRKSQRGDHRAARAAVKAGALEHLIPTAA</sequence>
<protein>
    <recommendedName>
        <fullName evidence="4">DNA primase/polymerase bifunctional N-terminal domain-containing protein</fullName>
    </recommendedName>
</protein>
<reference evidence="2 3" key="1">
    <citation type="submission" date="2020-08" db="EMBL/GenBank/DDBJ databases">
        <title>Sequencing the genomes of 1000 actinobacteria strains.</title>
        <authorList>
            <person name="Klenk H.-P."/>
        </authorList>
    </citation>
    <scope>NUCLEOTIDE SEQUENCE [LARGE SCALE GENOMIC DNA]</scope>
    <source>
        <strain evidence="2 3">DSM 23694</strain>
    </source>
</reference>
<dbReference type="AlphaFoldDB" id="A0A7W9DCM2"/>
<evidence type="ECO:0008006" key="4">
    <source>
        <dbReference type="Google" id="ProtNLM"/>
    </source>
</evidence>
<organism evidence="2 3">
    <name type="scientific">Neomicrococcus lactis</name>
    <dbReference type="NCBI Taxonomy" id="732241"/>
    <lineage>
        <taxon>Bacteria</taxon>
        <taxon>Bacillati</taxon>
        <taxon>Actinomycetota</taxon>
        <taxon>Actinomycetes</taxon>
        <taxon>Micrococcales</taxon>
        <taxon>Micrococcaceae</taxon>
        <taxon>Neomicrococcus</taxon>
    </lineage>
</organism>
<name>A0A7W9DCM2_9MICC</name>
<evidence type="ECO:0000256" key="1">
    <source>
        <dbReference type="SAM" id="MobiDB-lite"/>
    </source>
</evidence>
<dbReference type="RefSeq" id="WP_183645168.1">
    <property type="nucleotide sequence ID" value="NZ_JACHBL010000002.1"/>
</dbReference>
<proteinExistence type="predicted"/>
<dbReference type="Proteomes" id="UP000523863">
    <property type="component" value="Unassembled WGS sequence"/>
</dbReference>